<organism evidence="2 3">
    <name type="scientific">Elysia crispata</name>
    <name type="common">lettuce slug</name>
    <dbReference type="NCBI Taxonomy" id="231223"/>
    <lineage>
        <taxon>Eukaryota</taxon>
        <taxon>Metazoa</taxon>
        <taxon>Spiralia</taxon>
        <taxon>Lophotrochozoa</taxon>
        <taxon>Mollusca</taxon>
        <taxon>Gastropoda</taxon>
        <taxon>Heterobranchia</taxon>
        <taxon>Euthyneura</taxon>
        <taxon>Panpulmonata</taxon>
        <taxon>Sacoglossa</taxon>
        <taxon>Placobranchoidea</taxon>
        <taxon>Plakobranchidae</taxon>
        <taxon>Elysia</taxon>
    </lineage>
</organism>
<sequence>MSLSLTGAGEVMNVLFSINHHPRLVSNWSRNLLAGFGRVPRRPHISSFSRCWDQGRHAPSIISTNSAVLPSGHGKSKERPREHTLSKTKSPLVRNLTSKSCLPLNIKATTSFPHWIVYNF</sequence>
<evidence type="ECO:0000256" key="1">
    <source>
        <dbReference type="SAM" id="MobiDB-lite"/>
    </source>
</evidence>
<evidence type="ECO:0000313" key="2">
    <source>
        <dbReference type="EMBL" id="KAK3712409.1"/>
    </source>
</evidence>
<accession>A0AAE0XU25</accession>
<keyword evidence="3" id="KW-1185">Reference proteome</keyword>
<reference evidence="2" key="1">
    <citation type="journal article" date="2023" name="G3 (Bethesda)">
        <title>A reference genome for the long-term kleptoplast-retaining sea slug Elysia crispata morphotype clarki.</title>
        <authorList>
            <person name="Eastman K.E."/>
            <person name="Pendleton A.L."/>
            <person name="Shaikh M.A."/>
            <person name="Suttiyut T."/>
            <person name="Ogas R."/>
            <person name="Tomko P."/>
            <person name="Gavelis G."/>
            <person name="Widhalm J.R."/>
            <person name="Wisecaver J.H."/>
        </authorList>
    </citation>
    <scope>NUCLEOTIDE SEQUENCE</scope>
    <source>
        <strain evidence="2">ECLA1</strain>
    </source>
</reference>
<dbReference type="AlphaFoldDB" id="A0AAE0XU25"/>
<gene>
    <name evidence="2" type="ORF">RRG08_002739</name>
</gene>
<feature type="region of interest" description="Disordered" evidence="1">
    <location>
        <begin position="65"/>
        <end position="89"/>
    </location>
</feature>
<proteinExistence type="predicted"/>
<name>A0AAE0XU25_9GAST</name>
<evidence type="ECO:0000313" key="3">
    <source>
        <dbReference type="Proteomes" id="UP001283361"/>
    </source>
</evidence>
<protein>
    <submittedName>
        <fullName evidence="2">Uncharacterized protein</fullName>
    </submittedName>
</protein>
<comment type="caution">
    <text evidence="2">The sequence shown here is derived from an EMBL/GenBank/DDBJ whole genome shotgun (WGS) entry which is preliminary data.</text>
</comment>
<feature type="compositionally biased region" description="Basic and acidic residues" evidence="1">
    <location>
        <begin position="75"/>
        <end position="85"/>
    </location>
</feature>
<dbReference type="EMBL" id="JAWDGP010007584">
    <property type="protein sequence ID" value="KAK3712409.1"/>
    <property type="molecule type" value="Genomic_DNA"/>
</dbReference>
<dbReference type="Proteomes" id="UP001283361">
    <property type="component" value="Unassembled WGS sequence"/>
</dbReference>